<name>A0A3S2XSM0_9BURK</name>
<dbReference type="InterPro" id="IPR008979">
    <property type="entry name" value="Galactose-bd-like_sf"/>
</dbReference>
<keyword evidence="4" id="KW-1185">Reference proteome</keyword>
<dbReference type="Gene3D" id="2.60.120.260">
    <property type="entry name" value="Galactose-binding domain-like"/>
    <property type="match status" value="1"/>
</dbReference>
<dbReference type="RefSeq" id="WP_127683633.1">
    <property type="nucleotide sequence ID" value="NZ_SACM01000004.1"/>
</dbReference>
<dbReference type="Proteomes" id="UP000288587">
    <property type="component" value="Unassembled WGS sequence"/>
</dbReference>
<evidence type="ECO:0000313" key="4">
    <source>
        <dbReference type="Proteomes" id="UP000288587"/>
    </source>
</evidence>
<dbReference type="AlphaFoldDB" id="A0A3S2XSM0"/>
<feature type="signal peptide" evidence="1">
    <location>
        <begin position="1"/>
        <end position="21"/>
    </location>
</feature>
<organism evidence="3 4">
    <name type="scientific">Inhella crocodyli</name>
    <dbReference type="NCBI Taxonomy" id="2499851"/>
    <lineage>
        <taxon>Bacteria</taxon>
        <taxon>Pseudomonadati</taxon>
        <taxon>Pseudomonadota</taxon>
        <taxon>Betaproteobacteria</taxon>
        <taxon>Burkholderiales</taxon>
        <taxon>Sphaerotilaceae</taxon>
        <taxon>Inhella</taxon>
    </lineage>
</organism>
<protein>
    <submittedName>
        <fullName evidence="3">PEP-CTERM sorting domain-containing protein</fullName>
    </submittedName>
</protein>
<dbReference type="EMBL" id="SACM01000004">
    <property type="protein sequence ID" value="RVT83669.1"/>
    <property type="molecule type" value="Genomic_DNA"/>
</dbReference>
<evidence type="ECO:0000313" key="3">
    <source>
        <dbReference type="EMBL" id="RVT83669.1"/>
    </source>
</evidence>
<reference evidence="3 4" key="1">
    <citation type="submission" date="2019-01" db="EMBL/GenBank/DDBJ databases">
        <authorList>
            <person name="Chen W.-M."/>
        </authorList>
    </citation>
    <scope>NUCLEOTIDE SEQUENCE [LARGE SCALE GENOMIC DNA]</scope>
    <source>
        <strain evidence="3 4">CCP-18</strain>
    </source>
</reference>
<evidence type="ECO:0000259" key="2">
    <source>
        <dbReference type="Pfam" id="PF07589"/>
    </source>
</evidence>
<dbReference type="SUPFAM" id="SSF49785">
    <property type="entry name" value="Galactose-binding domain-like"/>
    <property type="match status" value="1"/>
</dbReference>
<sequence length="204" mass="20583">MRAIRFLAAAAALVGAVAAQAAPLVATNNTFGAFDANSGTRNLVINGQGTVTDVNIRIDFAKCDDPAIGPSDLTCIGTGNAFLSETFFYLLSPNGTRVDLINTGTFSGSQGGRVQIDFDDAAASVVGGSVMSSGSFRGVQSLAAFNGLNAGGTWVLGMGDSVGRDPLSFFSATLSVSAVSEPASLGLVGLSLLGLGAVARRRKA</sequence>
<keyword evidence="1" id="KW-0732">Signal</keyword>
<dbReference type="OrthoDB" id="9792152at2"/>
<dbReference type="NCBIfam" id="TIGR02595">
    <property type="entry name" value="PEP_CTERM"/>
    <property type="match status" value="1"/>
</dbReference>
<feature type="domain" description="Ice-binding protein C-terminal" evidence="2">
    <location>
        <begin position="178"/>
        <end position="202"/>
    </location>
</feature>
<accession>A0A3S2XSM0</accession>
<dbReference type="InterPro" id="IPR013424">
    <property type="entry name" value="Ice-binding_C"/>
</dbReference>
<dbReference type="Pfam" id="PF07589">
    <property type="entry name" value="PEP-CTERM"/>
    <property type="match status" value="1"/>
</dbReference>
<gene>
    <name evidence="3" type="ORF">EOD73_13920</name>
</gene>
<proteinExistence type="predicted"/>
<evidence type="ECO:0000256" key="1">
    <source>
        <dbReference type="SAM" id="SignalP"/>
    </source>
</evidence>
<feature type="chain" id="PRO_5018790824" evidence="1">
    <location>
        <begin position="22"/>
        <end position="204"/>
    </location>
</feature>
<comment type="caution">
    <text evidence="3">The sequence shown here is derived from an EMBL/GenBank/DDBJ whole genome shotgun (WGS) entry which is preliminary data.</text>
</comment>